<evidence type="ECO:0000313" key="3">
    <source>
        <dbReference type="EMBL" id="EWC64571.1"/>
    </source>
</evidence>
<organism evidence="3 4">
    <name type="scientific">Actinokineospora spheciospongiae</name>
    <dbReference type="NCBI Taxonomy" id="909613"/>
    <lineage>
        <taxon>Bacteria</taxon>
        <taxon>Bacillati</taxon>
        <taxon>Actinomycetota</taxon>
        <taxon>Actinomycetes</taxon>
        <taxon>Pseudonocardiales</taxon>
        <taxon>Pseudonocardiaceae</taxon>
        <taxon>Actinokineospora</taxon>
    </lineage>
</organism>
<evidence type="ECO:0000256" key="2">
    <source>
        <dbReference type="SAM" id="SignalP"/>
    </source>
</evidence>
<accession>A0A8E2WYG4</accession>
<proteinExistence type="predicted"/>
<reference evidence="3 4" key="1">
    <citation type="journal article" date="2014" name="Genome Announc.">
        <title>Draft Genome Sequence of the Antitrypanosomally Active Sponge-Associated Bacterium Actinokineospora sp. Strain EG49.</title>
        <authorList>
            <person name="Harjes J."/>
            <person name="Ryu T."/>
            <person name="Abdelmohsen U.R."/>
            <person name="Moitinho-Silva L."/>
            <person name="Horn H."/>
            <person name="Ravasi T."/>
            <person name="Hentschel U."/>
        </authorList>
    </citation>
    <scope>NUCLEOTIDE SEQUENCE [LARGE SCALE GENOMIC DNA]</scope>
    <source>
        <strain evidence="3 4">EG49</strain>
    </source>
</reference>
<keyword evidence="4" id="KW-1185">Reference proteome</keyword>
<protein>
    <recommendedName>
        <fullName evidence="5">Secreted protein</fullName>
    </recommendedName>
</protein>
<accession>W7J6E4</accession>
<dbReference type="STRING" id="909613.UO65_0178"/>
<dbReference type="Proteomes" id="UP000019277">
    <property type="component" value="Unassembled WGS sequence"/>
</dbReference>
<sequence>MIRTALAASLLTAAFAVGSAGSATAQPAPAGNPPAPAAASAPTPEGMWFPVFFFGTEGFCTQVGTMAQQSEALEEESWKCEGGWLLIHVEPDDAS</sequence>
<keyword evidence="2" id="KW-0732">Signal</keyword>
<feature type="chain" id="PRO_5044489835" description="Secreted protein" evidence="2">
    <location>
        <begin position="26"/>
        <end position="95"/>
    </location>
</feature>
<dbReference type="RefSeq" id="WP_035277714.1">
    <property type="nucleotide sequence ID" value="NZ_AYXG01000004.1"/>
</dbReference>
<evidence type="ECO:0000313" key="4">
    <source>
        <dbReference type="Proteomes" id="UP000019277"/>
    </source>
</evidence>
<feature type="region of interest" description="Disordered" evidence="1">
    <location>
        <begin position="22"/>
        <end position="41"/>
    </location>
</feature>
<comment type="caution">
    <text evidence="3">The sequence shown here is derived from an EMBL/GenBank/DDBJ whole genome shotgun (WGS) entry which is preliminary data.</text>
</comment>
<gene>
    <name evidence="3" type="ORF">UO65_0178</name>
</gene>
<name>W7J6E4_9PSEU</name>
<dbReference type="EMBL" id="AYXG01000004">
    <property type="protein sequence ID" value="EWC64571.1"/>
    <property type="molecule type" value="Genomic_DNA"/>
</dbReference>
<evidence type="ECO:0000256" key="1">
    <source>
        <dbReference type="SAM" id="MobiDB-lite"/>
    </source>
</evidence>
<feature type="signal peptide" evidence="2">
    <location>
        <begin position="1"/>
        <end position="25"/>
    </location>
</feature>
<dbReference type="AlphaFoldDB" id="W7J6E4"/>
<evidence type="ECO:0008006" key="5">
    <source>
        <dbReference type="Google" id="ProtNLM"/>
    </source>
</evidence>